<name>A0A1I3S6Y3_9GAMM</name>
<dbReference type="InterPro" id="IPR001387">
    <property type="entry name" value="Cro/C1-type_HTH"/>
</dbReference>
<protein>
    <submittedName>
        <fullName evidence="3">Helix-turn-helix</fullName>
    </submittedName>
</protein>
<dbReference type="Gene3D" id="1.10.260.40">
    <property type="entry name" value="lambda repressor-like DNA-binding domains"/>
    <property type="match status" value="1"/>
</dbReference>
<sequence length="104" mass="11686">MSKVHHQLKQRRQALGLRQQDMEMRIGMPRQQYQRLEAGGNPRLETLELVAKGMKMQVMLVPEEKVLEVEAVIAGKTAASAAKEPEANHVADDPWRGLLGDDDD</sequence>
<dbReference type="SMART" id="SM00530">
    <property type="entry name" value="HTH_XRE"/>
    <property type="match status" value="1"/>
</dbReference>
<feature type="domain" description="HTH cro/C1-type" evidence="2">
    <location>
        <begin position="8"/>
        <end position="61"/>
    </location>
</feature>
<dbReference type="AlphaFoldDB" id="A0A1I3S6Y3"/>
<feature type="compositionally biased region" description="Basic and acidic residues" evidence="1">
    <location>
        <begin position="83"/>
        <end position="95"/>
    </location>
</feature>
<dbReference type="EMBL" id="FOSC01000003">
    <property type="protein sequence ID" value="SFJ54455.1"/>
    <property type="molecule type" value="Genomic_DNA"/>
</dbReference>
<accession>A0A1I3S6Y3</accession>
<feature type="region of interest" description="Disordered" evidence="1">
    <location>
        <begin position="79"/>
        <end position="104"/>
    </location>
</feature>
<dbReference type="PROSITE" id="PS50943">
    <property type="entry name" value="HTH_CROC1"/>
    <property type="match status" value="1"/>
</dbReference>
<feature type="compositionally biased region" description="Basic residues" evidence="1">
    <location>
        <begin position="1"/>
        <end position="12"/>
    </location>
</feature>
<dbReference type="Pfam" id="PF01381">
    <property type="entry name" value="HTH_3"/>
    <property type="match status" value="1"/>
</dbReference>
<organism evidence="3 4">
    <name type="scientific">Marinobacter persicus</name>
    <dbReference type="NCBI Taxonomy" id="930118"/>
    <lineage>
        <taxon>Bacteria</taxon>
        <taxon>Pseudomonadati</taxon>
        <taxon>Pseudomonadota</taxon>
        <taxon>Gammaproteobacteria</taxon>
        <taxon>Pseudomonadales</taxon>
        <taxon>Marinobacteraceae</taxon>
        <taxon>Marinobacter</taxon>
    </lineage>
</organism>
<evidence type="ECO:0000313" key="4">
    <source>
        <dbReference type="Proteomes" id="UP000199445"/>
    </source>
</evidence>
<dbReference type="CDD" id="cd00093">
    <property type="entry name" value="HTH_XRE"/>
    <property type="match status" value="1"/>
</dbReference>
<evidence type="ECO:0000259" key="2">
    <source>
        <dbReference type="PROSITE" id="PS50943"/>
    </source>
</evidence>
<dbReference type="InterPro" id="IPR010982">
    <property type="entry name" value="Lambda_DNA-bd_dom_sf"/>
</dbReference>
<dbReference type="SUPFAM" id="SSF47413">
    <property type="entry name" value="lambda repressor-like DNA-binding domains"/>
    <property type="match status" value="1"/>
</dbReference>
<evidence type="ECO:0000313" key="3">
    <source>
        <dbReference type="EMBL" id="SFJ54455.1"/>
    </source>
</evidence>
<gene>
    <name evidence="3" type="ORF">SAMN05216429_103229</name>
</gene>
<proteinExistence type="predicted"/>
<keyword evidence="4" id="KW-1185">Reference proteome</keyword>
<feature type="region of interest" description="Disordered" evidence="1">
    <location>
        <begin position="1"/>
        <end position="22"/>
    </location>
</feature>
<dbReference type="GO" id="GO:0003677">
    <property type="term" value="F:DNA binding"/>
    <property type="evidence" value="ECO:0007669"/>
    <property type="project" value="InterPro"/>
</dbReference>
<dbReference type="RefSeq" id="WP_091702390.1">
    <property type="nucleotide sequence ID" value="NZ_BMYN01000003.1"/>
</dbReference>
<reference evidence="3 4" key="1">
    <citation type="submission" date="2016-10" db="EMBL/GenBank/DDBJ databases">
        <authorList>
            <person name="de Groot N.N."/>
        </authorList>
    </citation>
    <scope>NUCLEOTIDE SEQUENCE [LARGE SCALE GENOMIC DNA]</scope>
    <source>
        <strain evidence="3 4">IBRC-M 10445</strain>
    </source>
</reference>
<dbReference type="OrthoDB" id="9801039at2"/>
<evidence type="ECO:0000256" key="1">
    <source>
        <dbReference type="SAM" id="MobiDB-lite"/>
    </source>
</evidence>
<dbReference type="Proteomes" id="UP000199445">
    <property type="component" value="Unassembled WGS sequence"/>
</dbReference>